<organism evidence="1">
    <name type="scientific">marine sediment metagenome</name>
    <dbReference type="NCBI Taxonomy" id="412755"/>
    <lineage>
        <taxon>unclassified sequences</taxon>
        <taxon>metagenomes</taxon>
        <taxon>ecological metagenomes</taxon>
    </lineage>
</organism>
<proteinExistence type="predicted"/>
<comment type="caution">
    <text evidence="1">The sequence shown here is derived from an EMBL/GenBank/DDBJ whole genome shotgun (WGS) entry which is preliminary data.</text>
</comment>
<evidence type="ECO:0000313" key="1">
    <source>
        <dbReference type="EMBL" id="KKM04466.1"/>
    </source>
</evidence>
<dbReference type="EMBL" id="LAZR01016447">
    <property type="protein sequence ID" value="KKM04466.1"/>
    <property type="molecule type" value="Genomic_DNA"/>
</dbReference>
<accession>A0A0F9JF73</accession>
<sequence>MSKDNKIPPEEFNRGVKKLNAESVENTLLEILGKKMIGQEMTSSALFEKTPQFAENAFRMMATGIKEYALKNGLDPLPETVGAQSRAGSIYGDHTDWSAKVYAHFSLDPIRFIIFCAYQQDEMRTKLESAQKDRGRFRTQRDNILDIIRDSSTLPQLRGRIDELLPQNWELEEF</sequence>
<protein>
    <submittedName>
        <fullName evidence="1">Uncharacterized protein</fullName>
    </submittedName>
</protein>
<reference evidence="1" key="1">
    <citation type="journal article" date="2015" name="Nature">
        <title>Complex archaea that bridge the gap between prokaryotes and eukaryotes.</title>
        <authorList>
            <person name="Spang A."/>
            <person name="Saw J.H."/>
            <person name="Jorgensen S.L."/>
            <person name="Zaremba-Niedzwiedzka K."/>
            <person name="Martijn J."/>
            <person name="Lind A.E."/>
            <person name="van Eijk R."/>
            <person name="Schleper C."/>
            <person name="Guy L."/>
            <person name="Ettema T.J."/>
        </authorList>
    </citation>
    <scope>NUCLEOTIDE SEQUENCE</scope>
</reference>
<gene>
    <name evidence="1" type="ORF">LCGC14_1763960</name>
</gene>
<name>A0A0F9JF73_9ZZZZ</name>
<dbReference type="AlphaFoldDB" id="A0A0F9JF73"/>